<keyword evidence="1" id="KW-0732">Signal</keyword>
<dbReference type="Gene3D" id="1.10.150.280">
    <property type="entry name" value="AF1531-like domain"/>
    <property type="match status" value="1"/>
</dbReference>
<dbReference type="SUPFAM" id="SSF47781">
    <property type="entry name" value="RuvA domain 2-like"/>
    <property type="match status" value="1"/>
</dbReference>
<dbReference type="PANTHER" id="PTHR21180">
    <property type="entry name" value="ENDONUCLEASE/EXONUCLEASE/PHOSPHATASE FAMILY DOMAIN-CONTAINING PROTEIN 1"/>
    <property type="match status" value="1"/>
</dbReference>
<sequence>MKKMNVLAITLGLLSGSVFAQQPALVEQPLQTQTQEVVQQPAVQQATNTVVSTPASTTQQVQQVVNPNLVNINVASAAEIQDKLVGIGAKKAQAIVDYRTKNGAFSSIEQLKEVSGIGSATLDKNRERIVLQ</sequence>
<dbReference type="InterPro" id="IPR010994">
    <property type="entry name" value="RuvA_2-like"/>
</dbReference>
<feature type="chain" id="PRO_5047473552" evidence="1">
    <location>
        <begin position="21"/>
        <end position="132"/>
    </location>
</feature>
<dbReference type="EMBL" id="ACFT01000107">
    <property type="protein sequence ID" value="EEV25308.1"/>
    <property type="molecule type" value="Genomic_DNA"/>
</dbReference>
<dbReference type="RefSeq" id="WP_005821299.1">
    <property type="nucleotide sequence ID" value="NZ_ACFT01000107.1"/>
</dbReference>
<evidence type="ECO:0000313" key="3">
    <source>
        <dbReference type="Proteomes" id="UP000003394"/>
    </source>
</evidence>
<dbReference type="Pfam" id="PF12836">
    <property type="entry name" value="HHH_3"/>
    <property type="match status" value="1"/>
</dbReference>
<organism evidence="2 3">
    <name type="scientific">Actinobacillus minor 202</name>
    <dbReference type="NCBI Taxonomy" id="591023"/>
    <lineage>
        <taxon>Bacteria</taxon>
        <taxon>Pseudomonadati</taxon>
        <taxon>Pseudomonadota</taxon>
        <taxon>Gammaproteobacteria</taxon>
        <taxon>Pasteurellales</taxon>
        <taxon>Pasteurellaceae</taxon>
        <taxon>Actinobacillus</taxon>
    </lineage>
</organism>
<comment type="caution">
    <text evidence="2">The sequence shown here is derived from an EMBL/GenBank/DDBJ whole genome shotgun (WGS) entry which is preliminary data.</text>
</comment>
<evidence type="ECO:0000313" key="2">
    <source>
        <dbReference type="EMBL" id="EEV25308.1"/>
    </source>
</evidence>
<dbReference type="Proteomes" id="UP000003394">
    <property type="component" value="Unassembled WGS sequence"/>
</dbReference>
<dbReference type="PANTHER" id="PTHR21180:SF32">
    <property type="entry name" value="ENDONUCLEASE_EXONUCLEASE_PHOSPHATASE FAMILY DOMAIN-CONTAINING PROTEIN 1"/>
    <property type="match status" value="1"/>
</dbReference>
<evidence type="ECO:0000256" key="1">
    <source>
        <dbReference type="SAM" id="SignalP"/>
    </source>
</evidence>
<dbReference type="InterPro" id="IPR004509">
    <property type="entry name" value="Competence_ComEA_HhH"/>
</dbReference>
<dbReference type="NCBIfam" id="TIGR00426">
    <property type="entry name" value="competence protein ComEA helix-hairpin-helix repeat region"/>
    <property type="match status" value="1"/>
</dbReference>
<gene>
    <name evidence="2" type="ORF">AM202_03770</name>
</gene>
<protein>
    <submittedName>
        <fullName evidence="2">DNA uptake protein</fullName>
    </submittedName>
</protein>
<name>A0ABM9YVH7_9PAST</name>
<accession>A0ABM9YVH7</accession>
<dbReference type="InterPro" id="IPR051675">
    <property type="entry name" value="Endo/Exo/Phosphatase_dom_1"/>
</dbReference>
<proteinExistence type="predicted"/>
<reference evidence="2 3" key="1">
    <citation type="journal article" date="2010" name="Vet. Microbiol.">
        <title>Production of haemolysins by strains of the Actinobacillus minor/porcitonsillarum complex.</title>
        <authorList>
            <person name="Arya G."/>
            <person name="Niven D.F."/>
        </authorList>
    </citation>
    <scope>NUCLEOTIDE SEQUENCE [LARGE SCALE GENOMIC DNA]</scope>
    <source>
        <strain evidence="3">strain 202</strain>
    </source>
</reference>
<feature type="signal peptide" evidence="1">
    <location>
        <begin position="1"/>
        <end position="20"/>
    </location>
</feature>
<keyword evidence="3" id="KW-1185">Reference proteome</keyword>